<comment type="caution">
    <text evidence="12">Lacks conserved residue(s) required for the propagation of feature annotation.</text>
</comment>
<reference evidence="15" key="2">
    <citation type="journal article" date="2021" name="PeerJ">
        <title>Extensive microbial diversity within the chicken gut microbiome revealed by metagenomics and culture.</title>
        <authorList>
            <person name="Gilroy R."/>
            <person name="Ravi A."/>
            <person name="Getino M."/>
            <person name="Pursley I."/>
            <person name="Horton D.L."/>
            <person name="Alikhan N.F."/>
            <person name="Baker D."/>
            <person name="Gharbi K."/>
            <person name="Hall N."/>
            <person name="Watson M."/>
            <person name="Adriaenssens E.M."/>
            <person name="Foster-Nyarko E."/>
            <person name="Jarju S."/>
            <person name="Secka A."/>
            <person name="Antonio M."/>
            <person name="Oren A."/>
            <person name="Chaudhuri R.R."/>
            <person name="La Ragione R."/>
            <person name="Hildebrand F."/>
            <person name="Pallen M.J."/>
        </authorList>
    </citation>
    <scope>NUCLEOTIDE SEQUENCE</scope>
    <source>
        <strain evidence="15">D5-748</strain>
    </source>
</reference>
<dbReference type="EC" id="5.1.99.6" evidence="12"/>
<feature type="binding site" evidence="12">
    <location>
        <position position="209"/>
    </location>
    <ligand>
        <name>K(+)</name>
        <dbReference type="ChEBI" id="CHEBI:29103"/>
    </ligand>
</feature>
<feature type="binding site" evidence="11">
    <location>
        <position position="539"/>
    </location>
    <ligand>
        <name>(6S)-NADPHX</name>
        <dbReference type="ChEBI" id="CHEBI:64076"/>
    </ligand>
</feature>
<sequence>MKILTGEDIRQADLHTIENEPVSSLDLMERAAVALADEIVSEDRVKCACICEGGETSCACQCADTAVCNGKKTSRVCPCAGADAVPDYVIFVGKGNNGGDGLAVARLLAQKYGSSRRVSVVTVGHESRLSEECKANLERLPSSVRKYVFHEGKVLGSYDGLFNRNTVIVDALLGTGVRGAVKDPVSSAVRLVNSVSSLCREVISIDMPSGLPTEPEDGHPCDFVAADRTIAIEFPKLSQLLPETGKYAGRLSVVHIGLDRDFIKEAVSGYEAVDADMIRSLLKPRNEFDNKGTHGHALVIAGSCGMTGAAVLSTGAALKSGCGLVTVRIPGQERHVIHITHPSAIVSCDPSSVFSSLPDNLSRYSSVAAGPGLGQKHESVQALGALLDFFSGGNCRTFARTGAFEPHIKTLVLDADALNIISAHPEMLRKIPAGTVLTPHIGELARLLKAALASGFISAGDVTESIAAGAAVHVRHDIPGSLYPWQNDMHKIMLVRALSRKLSSITVVKGAHTMICIPDGKCFFNMTGNPGMAKGGSGDILTGLIAGLAARGYDSIASAIIGVWFHGRAGDCAAALKGLESMNASDILNALKIE</sequence>
<dbReference type="CDD" id="cd01171">
    <property type="entry name" value="YXKO-related"/>
    <property type="match status" value="1"/>
</dbReference>
<evidence type="ECO:0000256" key="7">
    <source>
        <dbReference type="ARBA" id="ARBA00023239"/>
    </source>
</evidence>
<dbReference type="PANTHER" id="PTHR12592:SF0">
    <property type="entry name" value="ATP-DEPENDENT (S)-NAD(P)H-HYDRATE DEHYDRATASE"/>
    <property type="match status" value="1"/>
</dbReference>
<comment type="similarity">
    <text evidence="11">Belongs to the NnrD/CARKD family.</text>
</comment>
<feature type="binding site" evidence="12">
    <location>
        <position position="206"/>
    </location>
    <ligand>
        <name>(6S)-NADPHX</name>
        <dbReference type="ChEBI" id="CHEBI:64076"/>
    </ligand>
</feature>
<feature type="binding site" evidence="11">
    <location>
        <begin position="509"/>
        <end position="513"/>
    </location>
    <ligand>
        <name>AMP</name>
        <dbReference type="ChEBI" id="CHEBI:456215"/>
    </ligand>
</feature>
<evidence type="ECO:0000256" key="12">
    <source>
        <dbReference type="HAMAP-Rule" id="MF_01966"/>
    </source>
</evidence>
<dbReference type="PROSITE" id="PS51383">
    <property type="entry name" value="YJEF_C_3"/>
    <property type="match status" value="1"/>
</dbReference>
<feature type="binding site" evidence="11">
    <location>
        <position position="372"/>
    </location>
    <ligand>
        <name>(6S)-NADPHX</name>
        <dbReference type="ChEBI" id="CHEBI:64076"/>
    </ligand>
</feature>
<comment type="similarity">
    <text evidence="2">In the C-terminal section; belongs to the NnrD/CARKD family.</text>
</comment>
<evidence type="ECO:0000256" key="3">
    <source>
        <dbReference type="ARBA" id="ARBA00022741"/>
    </source>
</evidence>
<dbReference type="GO" id="GO:0046496">
    <property type="term" value="P:nicotinamide nucleotide metabolic process"/>
    <property type="evidence" value="ECO:0007669"/>
    <property type="project" value="UniProtKB-UniRule"/>
</dbReference>
<comment type="catalytic activity">
    <reaction evidence="12">
        <text>(6R)-NADPHX = (6S)-NADPHX</text>
        <dbReference type="Rhea" id="RHEA:32227"/>
        <dbReference type="ChEBI" id="CHEBI:64076"/>
        <dbReference type="ChEBI" id="CHEBI:64077"/>
        <dbReference type="EC" id="5.1.99.6"/>
    </reaction>
</comment>
<comment type="subunit">
    <text evidence="11">Homotetramer.</text>
</comment>
<feature type="binding site" evidence="12">
    <location>
        <position position="170"/>
    </location>
    <ligand>
        <name>K(+)</name>
        <dbReference type="ChEBI" id="CHEBI:29103"/>
    </ligand>
</feature>
<gene>
    <name evidence="11" type="primary">nnrD</name>
    <name evidence="12" type="synonym">nnrE</name>
    <name evidence="15" type="ORF">IAC23_07430</name>
</gene>
<dbReference type="PROSITE" id="PS51385">
    <property type="entry name" value="YJEF_N"/>
    <property type="match status" value="1"/>
</dbReference>
<accession>A0A9D9EEQ2</accession>
<comment type="function">
    <text evidence="11">Catalyzes the dehydration of the S-form of NAD(P)HX at the expense of ADP, which is converted to AMP. Together with NAD(P)HX epimerase, which catalyzes the epimerization of the S- and R-forms, the enzyme allows the repair of both epimers of NAD(P)HX, a damaged form of NAD(P)H that is a result of enzymatic or heat-dependent hydration.</text>
</comment>
<comment type="cofactor">
    <cofactor evidence="11">
        <name>Mg(2+)</name>
        <dbReference type="ChEBI" id="CHEBI:18420"/>
    </cofactor>
</comment>
<evidence type="ECO:0000256" key="2">
    <source>
        <dbReference type="ARBA" id="ARBA00009524"/>
    </source>
</evidence>
<dbReference type="HAMAP" id="MF_01965">
    <property type="entry name" value="NADHX_dehydratase"/>
    <property type="match status" value="1"/>
</dbReference>
<dbReference type="EMBL" id="JADIMO010000096">
    <property type="protein sequence ID" value="MBO8445508.1"/>
    <property type="molecule type" value="Genomic_DNA"/>
</dbReference>
<comment type="function">
    <text evidence="8">Bifunctional enzyme that catalyzes the epimerization of the S- and R-forms of NAD(P)HX and the dehydration of the S-form of NAD(P)HX at the expense of ADP, which is converted to AMP. This allows the repair of both epimers of NAD(P)HX, a damaged form of NAD(P)H that is a result of enzymatic or heat-dependent hydration.</text>
</comment>
<dbReference type="Gene3D" id="3.40.1190.20">
    <property type="match status" value="1"/>
</dbReference>
<comment type="catalytic activity">
    <reaction evidence="9 11">
        <text>(6S)-NADHX + ADP = AMP + phosphate + NADH + H(+)</text>
        <dbReference type="Rhea" id="RHEA:32223"/>
        <dbReference type="ChEBI" id="CHEBI:15378"/>
        <dbReference type="ChEBI" id="CHEBI:43474"/>
        <dbReference type="ChEBI" id="CHEBI:57945"/>
        <dbReference type="ChEBI" id="CHEBI:64074"/>
        <dbReference type="ChEBI" id="CHEBI:456215"/>
        <dbReference type="ChEBI" id="CHEBI:456216"/>
        <dbReference type="EC" id="4.2.1.136"/>
    </reaction>
</comment>
<organism evidence="15 16">
    <name type="scientific">Candidatus Cryptobacteroides merdavium</name>
    <dbReference type="NCBI Taxonomy" id="2840769"/>
    <lineage>
        <taxon>Bacteria</taxon>
        <taxon>Pseudomonadati</taxon>
        <taxon>Bacteroidota</taxon>
        <taxon>Bacteroidia</taxon>
        <taxon>Bacteroidales</taxon>
        <taxon>Candidatus Cryptobacteroides</taxon>
    </lineage>
</organism>
<keyword evidence="5 11" id="KW-0521">NADP</keyword>
<dbReference type="InterPro" id="IPR004443">
    <property type="entry name" value="YjeF_N_dom"/>
</dbReference>
<dbReference type="Gene3D" id="3.40.50.10260">
    <property type="entry name" value="YjeF N-terminal domain"/>
    <property type="match status" value="1"/>
</dbReference>
<dbReference type="HAMAP" id="MF_01966">
    <property type="entry name" value="NADHX_epimerase"/>
    <property type="match status" value="1"/>
</dbReference>
<keyword evidence="3 11" id="KW-0547">Nucleotide-binding</keyword>
<dbReference type="NCBIfam" id="TIGR00197">
    <property type="entry name" value="yjeF_nterm"/>
    <property type="match status" value="1"/>
</dbReference>
<evidence type="ECO:0000256" key="9">
    <source>
        <dbReference type="ARBA" id="ARBA00048238"/>
    </source>
</evidence>
<dbReference type="SUPFAM" id="SSF53613">
    <property type="entry name" value="Ribokinase-like"/>
    <property type="match status" value="1"/>
</dbReference>
<dbReference type="GO" id="GO:0052856">
    <property type="term" value="F:NAD(P)HX epimerase activity"/>
    <property type="evidence" value="ECO:0007669"/>
    <property type="project" value="UniProtKB-UniRule"/>
</dbReference>
<proteinExistence type="inferred from homology"/>
<evidence type="ECO:0000256" key="6">
    <source>
        <dbReference type="ARBA" id="ARBA00023027"/>
    </source>
</evidence>
<keyword evidence="12 15" id="KW-0413">Isomerase</keyword>
<dbReference type="SUPFAM" id="SSF64153">
    <property type="entry name" value="YjeF N-terminal domain-like"/>
    <property type="match status" value="1"/>
</dbReference>
<keyword evidence="12" id="KW-0479">Metal-binding</keyword>
<keyword evidence="12" id="KW-0630">Potassium</keyword>
<comment type="function">
    <text evidence="12">Catalyzes the epimerization of the S- and R-forms of NAD(P)HX, a damaged form of NAD(P)H that is a result of enzymatic or heat-dependent hydration. This is a prerequisite for the S-specific NAD(P)H-hydrate dehydratase to allow the repair of both epimers of NAD(P)HX.</text>
</comment>
<dbReference type="Pfam" id="PF03853">
    <property type="entry name" value="YjeF_N"/>
    <property type="match status" value="1"/>
</dbReference>
<dbReference type="InterPro" id="IPR036652">
    <property type="entry name" value="YjeF_N_dom_sf"/>
</dbReference>
<comment type="catalytic activity">
    <reaction evidence="12">
        <text>(6R)-NADHX = (6S)-NADHX</text>
        <dbReference type="Rhea" id="RHEA:32215"/>
        <dbReference type="ChEBI" id="CHEBI:64074"/>
        <dbReference type="ChEBI" id="CHEBI:64075"/>
        <dbReference type="EC" id="5.1.99.6"/>
    </reaction>
</comment>
<evidence type="ECO:0000256" key="1">
    <source>
        <dbReference type="ARBA" id="ARBA00006001"/>
    </source>
</evidence>
<keyword evidence="6 11" id="KW-0520">NAD</keyword>
<comment type="similarity">
    <text evidence="1">In the N-terminal section; belongs to the NnrE/AIBP family.</text>
</comment>
<feature type="binding site" evidence="11">
    <location>
        <position position="538"/>
    </location>
    <ligand>
        <name>AMP</name>
        <dbReference type="ChEBI" id="CHEBI:456215"/>
    </ligand>
</feature>
<dbReference type="InterPro" id="IPR029056">
    <property type="entry name" value="Ribokinase-like"/>
</dbReference>
<feature type="domain" description="YjeF C-terminal" evidence="13">
    <location>
        <begin position="274"/>
        <end position="594"/>
    </location>
</feature>
<feature type="binding site" evidence="11">
    <location>
        <position position="440"/>
    </location>
    <ligand>
        <name>(6S)-NADPHX</name>
        <dbReference type="ChEBI" id="CHEBI:64076"/>
    </ligand>
</feature>
<evidence type="ECO:0000259" key="13">
    <source>
        <dbReference type="PROSITE" id="PS51383"/>
    </source>
</evidence>
<dbReference type="GO" id="GO:0046872">
    <property type="term" value="F:metal ion binding"/>
    <property type="evidence" value="ECO:0007669"/>
    <property type="project" value="UniProtKB-KW"/>
</dbReference>
<feature type="binding site" evidence="12">
    <location>
        <begin position="174"/>
        <end position="180"/>
    </location>
    <ligand>
        <name>(6S)-NADPHX</name>
        <dbReference type="ChEBI" id="CHEBI:64076"/>
    </ligand>
</feature>
<evidence type="ECO:0000259" key="14">
    <source>
        <dbReference type="PROSITE" id="PS51385"/>
    </source>
</evidence>
<evidence type="ECO:0000313" key="16">
    <source>
        <dbReference type="Proteomes" id="UP000823619"/>
    </source>
</evidence>
<dbReference type="AlphaFoldDB" id="A0A9D9EEQ2"/>
<dbReference type="Pfam" id="PF01256">
    <property type="entry name" value="Carb_kinase"/>
    <property type="match status" value="1"/>
</dbReference>
<evidence type="ECO:0000256" key="4">
    <source>
        <dbReference type="ARBA" id="ARBA00022840"/>
    </source>
</evidence>
<comment type="similarity">
    <text evidence="12">Belongs to the NnrE/AIBP family.</text>
</comment>
<dbReference type="PANTHER" id="PTHR12592">
    <property type="entry name" value="ATP-DEPENDENT (S)-NAD(P)H-HYDRATE DEHYDRATASE FAMILY MEMBER"/>
    <property type="match status" value="1"/>
</dbReference>
<comment type="catalytic activity">
    <reaction evidence="10 11">
        <text>(6S)-NADPHX + ADP = AMP + phosphate + NADPH + H(+)</text>
        <dbReference type="Rhea" id="RHEA:32235"/>
        <dbReference type="ChEBI" id="CHEBI:15378"/>
        <dbReference type="ChEBI" id="CHEBI:43474"/>
        <dbReference type="ChEBI" id="CHEBI:57783"/>
        <dbReference type="ChEBI" id="CHEBI:64076"/>
        <dbReference type="ChEBI" id="CHEBI:456215"/>
        <dbReference type="ChEBI" id="CHEBI:456216"/>
        <dbReference type="EC" id="4.2.1.136"/>
    </reaction>
</comment>
<keyword evidence="4 11" id="KW-0067">ATP-binding</keyword>
<dbReference type="GO" id="GO:0110051">
    <property type="term" value="P:metabolite repair"/>
    <property type="evidence" value="ECO:0007669"/>
    <property type="project" value="TreeGrafter"/>
</dbReference>
<feature type="binding site" evidence="12">
    <location>
        <begin position="96"/>
        <end position="100"/>
    </location>
    <ligand>
        <name>(6S)-NADPHX</name>
        <dbReference type="ChEBI" id="CHEBI:64076"/>
    </ligand>
</feature>
<feature type="binding site" evidence="11">
    <location>
        <position position="309"/>
    </location>
    <ligand>
        <name>(6S)-NADPHX</name>
        <dbReference type="ChEBI" id="CHEBI:64076"/>
    </ligand>
</feature>
<dbReference type="InterPro" id="IPR000631">
    <property type="entry name" value="CARKD"/>
</dbReference>
<reference evidence="15" key="1">
    <citation type="submission" date="2020-10" db="EMBL/GenBank/DDBJ databases">
        <authorList>
            <person name="Gilroy R."/>
        </authorList>
    </citation>
    <scope>NUCLEOTIDE SEQUENCE</scope>
    <source>
        <strain evidence="15">D5-748</strain>
    </source>
</reference>
<evidence type="ECO:0000256" key="11">
    <source>
        <dbReference type="HAMAP-Rule" id="MF_01965"/>
    </source>
</evidence>
<feature type="binding site" evidence="12">
    <location>
        <position position="97"/>
    </location>
    <ligand>
        <name>K(+)</name>
        <dbReference type="ChEBI" id="CHEBI:29103"/>
    </ligand>
</feature>
<dbReference type="Proteomes" id="UP000823619">
    <property type="component" value="Unassembled WGS sequence"/>
</dbReference>
<evidence type="ECO:0000256" key="8">
    <source>
        <dbReference type="ARBA" id="ARBA00025153"/>
    </source>
</evidence>
<evidence type="ECO:0000256" key="10">
    <source>
        <dbReference type="ARBA" id="ARBA00049209"/>
    </source>
</evidence>
<protein>
    <recommendedName>
        <fullName evidence="11 12">Multifunctional fusion protein</fullName>
    </recommendedName>
    <domain>
        <recommendedName>
            <fullName evidence="11">ADP-dependent (S)-NAD(P)H-hydrate dehydratase</fullName>
            <ecNumber evidence="11">4.2.1.136</ecNumber>
        </recommendedName>
        <alternativeName>
            <fullName evidence="11">ADP-dependent NAD(P)HX dehydratase</fullName>
        </alternativeName>
    </domain>
    <domain>
        <recommendedName>
            <fullName evidence="12">NAD(P)H-hydrate epimerase</fullName>
            <ecNumber evidence="12">5.1.99.6</ecNumber>
        </recommendedName>
        <alternativeName>
            <fullName evidence="12">NAD(P)HX epimerase</fullName>
        </alternativeName>
    </domain>
</protein>
<comment type="cofactor">
    <cofactor evidence="12">
        <name>K(+)</name>
        <dbReference type="ChEBI" id="CHEBI:29103"/>
    </cofactor>
    <text evidence="12">Binds 1 potassium ion per subunit.</text>
</comment>
<dbReference type="GO" id="GO:0005524">
    <property type="term" value="F:ATP binding"/>
    <property type="evidence" value="ECO:0007669"/>
    <property type="project" value="UniProtKB-KW"/>
</dbReference>
<evidence type="ECO:0000313" key="15">
    <source>
        <dbReference type="EMBL" id="MBO8445508.1"/>
    </source>
</evidence>
<comment type="caution">
    <text evidence="15">The sequence shown here is derived from an EMBL/GenBank/DDBJ whole genome shotgun (WGS) entry which is preliminary data.</text>
</comment>
<dbReference type="EC" id="4.2.1.136" evidence="11"/>
<name>A0A9D9EEQ2_9BACT</name>
<evidence type="ECO:0000256" key="5">
    <source>
        <dbReference type="ARBA" id="ARBA00022857"/>
    </source>
</evidence>
<dbReference type="GO" id="GO:0052855">
    <property type="term" value="F:ADP-dependent NAD(P)H-hydrate dehydratase activity"/>
    <property type="evidence" value="ECO:0007669"/>
    <property type="project" value="UniProtKB-UniRule"/>
</dbReference>
<feature type="domain" description="YjeF N-terminal" evidence="14">
    <location>
        <begin position="9"/>
        <end position="264"/>
    </location>
</feature>
<keyword evidence="7 11" id="KW-0456">Lyase</keyword>